<sequence length="160" mass="18647">MAEELHSIFVIGDLTSYNLHPHDRTNSEIHHSAIQFDRVNKQQTARETTNRPWAYSTTSPPESKRAEEVRKGAVAPDRSERKRCWEARDNFYGCLDKRNVIDSLNGDGKKTAERECAAENKQFEQDCAAAWVTYFKKFRVADYQKKKTFERLDKENANKM</sequence>
<evidence type="ECO:0000313" key="6">
    <source>
        <dbReference type="EMBL" id="KAK8050193.1"/>
    </source>
</evidence>
<proteinExistence type="inferred from homology"/>
<reference evidence="6 7" key="1">
    <citation type="submission" date="2023-01" db="EMBL/GenBank/DDBJ databases">
        <title>Analysis of 21 Apiospora genomes using comparative genomics revels a genus with tremendous synthesis potential of carbohydrate active enzymes and secondary metabolites.</title>
        <authorList>
            <person name="Sorensen T."/>
        </authorList>
    </citation>
    <scope>NUCLEOTIDE SEQUENCE [LARGE SCALE GENOMIC DNA]</scope>
    <source>
        <strain evidence="6 7">CBS 135458</strain>
    </source>
</reference>
<keyword evidence="4" id="KW-1015">Disulfide bond</keyword>
<name>A0ABR1TWS1_9PEZI</name>
<evidence type="ECO:0000313" key="7">
    <source>
        <dbReference type="Proteomes" id="UP001480595"/>
    </source>
</evidence>
<dbReference type="SUPFAM" id="SSF47694">
    <property type="entry name" value="Cytochrome c oxidase subunit h"/>
    <property type="match status" value="1"/>
</dbReference>
<dbReference type="EMBL" id="JAQQWL010000011">
    <property type="protein sequence ID" value="KAK8050193.1"/>
    <property type="molecule type" value="Genomic_DNA"/>
</dbReference>
<dbReference type="InterPro" id="IPR036549">
    <property type="entry name" value="CX6/COA6-like_sf"/>
</dbReference>
<dbReference type="RefSeq" id="XP_066712442.1">
    <property type="nucleotide sequence ID" value="XM_066863332.1"/>
</dbReference>
<gene>
    <name evidence="6" type="ORF">PG994_011923</name>
</gene>
<keyword evidence="7" id="KW-1185">Reference proteome</keyword>
<evidence type="ECO:0000256" key="3">
    <source>
        <dbReference type="ARBA" id="ARBA00023128"/>
    </source>
</evidence>
<dbReference type="PANTHER" id="PTHR47677:SF1">
    <property type="entry name" value="CYTOCHROME C OXIDASE ASSEMBLY FACTOR 6"/>
    <property type="match status" value="1"/>
</dbReference>
<dbReference type="Proteomes" id="UP001480595">
    <property type="component" value="Unassembled WGS sequence"/>
</dbReference>
<keyword evidence="3" id="KW-0496">Mitochondrion</keyword>
<comment type="caution">
    <text evidence="6">The sequence shown here is derived from an EMBL/GenBank/DDBJ whole genome shotgun (WGS) entry which is preliminary data.</text>
</comment>
<dbReference type="PANTHER" id="PTHR47677">
    <property type="entry name" value="CYTOCHROME C OXIDASE ASSEMBLY FACTOR 6"/>
    <property type="match status" value="1"/>
</dbReference>
<comment type="subcellular location">
    <subcellularLocation>
        <location evidence="1">Mitochondrion</location>
    </subcellularLocation>
</comment>
<comment type="similarity">
    <text evidence="2">Belongs to the cytochrome c oxidase subunit 6B family.</text>
</comment>
<dbReference type="InterPro" id="IPR048281">
    <property type="entry name" value="COA6_fun"/>
</dbReference>
<dbReference type="Gene3D" id="1.10.10.140">
    <property type="entry name" value="Cytochrome c oxidase, subunit VIb"/>
    <property type="match status" value="1"/>
</dbReference>
<dbReference type="InterPro" id="IPR048280">
    <property type="entry name" value="COX6B-like"/>
</dbReference>
<protein>
    <submittedName>
        <fullName evidence="6">Uncharacterized protein</fullName>
    </submittedName>
</protein>
<feature type="compositionally biased region" description="Polar residues" evidence="5">
    <location>
        <begin position="41"/>
        <end position="61"/>
    </location>
</feature>
<evidence type="ECO:0000256" key="5">
    <source>
        <dbReference type="SAM" id="MobiDB-lite"/>
    </source>
</evidence>
<dbReference type="Pfam" id="PF02297">
    <property type="entry name" value="COX6B"/>
    <property type="match status" value="1"/>
</dbReference>
<evidence type="ECO:0000256" key="4">
    <source>
        <dbReference type="ARBA" id="ARBA00023157"/>
    </source>
</evidence>
<feature type="compositionally biased region" description="Basic and acidic residues" evidence="5">
    <location>
        <begin position="62"/>
        <end position="79"/>
    </location>
</feature>
<evidence type="ECO:0000256" key="1">
    <source>
        <dbReference type="ARBA" id="ARBA00004173"/>
    </source>
</evidence>
<evidence type="ECO:0000256" key="2">
    <source>
        <dbReference type="ARBA" id="ARBA00006425"/>
    </source>
</evidence>
<dbReference type="GeneID" id="92096395"/>
<organism evidence="6 7">
    <name type="scientific">Apiospora phragmitis</name>
    <dbReference type="NCBI Taxonomy" id="2905665"/>
    <lineage>
        <taxon>Eukaryota</taxon>
        <taxon>Fungi</taxon>
        <taxon>Dikarya</taxon>
        <taxon>Ascomycota</taxon>
        <taxon>Pezizomycotina</taxon>
        <taxon>Sordariomycetes</taxon>
        <taxon>Xylariomycetidae</taxon>
        <taxon>Amphisphaeriales</taxon>
        <taxon>Apiosporaceae</taxon>
        <taxon>Apiospora</taxon>
    </lineage>
</organism>
<accession>A0ABR1TWS1</accession>
<feature type="region of interest" description="Disordered" evidence="5">
    <location>
        <begin position="39"/>
        <end position="79"/>
    </location>
</feature>